<dbReference type="KEGG" id="mgot:MgSA37_02190"/>
<gene>
    <name evidence="1" type="ORF">MgSA37_02190</name>
</gene>
<proteinExistence type="predicted"/>
<accession>A0A0X8X1E8</accession>
<dbReference type="Gene3D" id="2.120.10.80">
    <property type="entry name" value="Kelch-type beta propeller"/>
    <property type="match status" value="1"/>
</dbReference>
<dbReference type="OrthoDB" id="9803461at2"/>
<dbReference type="InterPro" id="IPR015915">
    <property type="entry name" value="Kelch-typ_b-propeller"/>
</dbReference>
<dbReference type="SUPFAM" id="SSF117281">
    <property type="entry name" value="Kelch motif"/>
    <property type="match status" value="1"/>
</dbReference>
<protein>
    <submittedName>
        <fullName evidence="1">Kelch motif protein</fullName>
    </submittedName>
</protein>
<evidence type="ECO:0000313" key="2">
    <source>
        <dbReference type="Proteomes" id="UP000218263"/>
    </source>
</evidence>
<dbReference type="EMBL" id="AP017313">
    <property type="protein sequence ID" value="BAU54019.1"/>
    <property type="molecule type" value="Genomic_DNA"/>
</dbReference>
<evidence type="ECO:0000313" key="1">
    <source>
        <dbReference type="EMBL" id="BAU54019.1"/>
    </source>
</evidence>
<dbReference type="AlphaFoldDB" id="A0A0X8X1E8"/>
<dbReference type="RefSeq" id="WP_096351811.1">
    <property type="nucleotide sequence ID" value="NZ_AP017313.1"/>
</dbReference>
<dbReference type="Proteomes" id="UP000218263">
    <property type="component" value="Chromosome"/>
</dbReference>
<organism evidence="1 2">
    <name type="scientific">Mucilaginibacter gotjawali</name>
    <dbReference type="NCBI Taxonomy" id="1550579"/>
    <lineage>
        <taxon>Bacteria</taxon>
        <taxon>Pseudomonadati</taxon>
        <taxon>Bacteroidota</taxon>
        <taxon>Sphingobacteriia</taxon>
        <taxon>Sphingobacteriales</taxon>
        <taxon>Sphingobacteriaceae</taxon>
        <taxon>Mucilaginibacter</taxon>
    </lineage>
</organism>
<reference evidence="1 2" key="1">
    <citation type="submission" date="2015-12" db="EMBL/GenBank/DDBJ databases">
        <title>Genome sequence of Mucilaginibacter gotjawali.</title>
        <authorList>
            <person name="Lee J.S."/>
            <person name="Lee K.C."/>
            <person name="Kim K.K."/>
            <person name="Lee B.W."/>
        </authorList>
    </citation>
    <scope>NUCLEOTIDE SEQUENCE [LARGE SCALE GENOMIC DNA]</scope>
    <source>
        <strain evidence="1 2">SA3-7</strain>
    </source>
</reference>
<name>A0A0X8X1E8_9SPHI</name>
<keyword evidence="2" id="KW-1185">Reference proteome</keyword>
<sequence length="686" mass="73862">MDEELPKLKYTVLPESVYYTRDAKSPSMALITIGASNITDADIKITGFQVVIVVNSDVKKTDALTANPSSIIPASLQPLEWDFQQVDDGVYYAKPVKKTTVVPAGASITFQLQGVTVNEAAGTTVITIAEIDGTDVLFDYKTIGKVKSALEITKFEAVPDHVASGEASILSWTTVNAARVTLSPGEYPDLETTGQVTVNPGTTTFYTLTAYGEGPNVSAQKTIAIDPPQIVDFKSSASKVDAGDMVNLSWDVKYANEISISPGDHKNLPATGNFDVQVWTETNFILTAKNKGNETANRPAPVGINPVTINFFRATPSYGARLGEPIVLSWEVKSAVSASVEYSTISGVAQDKLKQGTLSVIPNTGVAYSLIAQNSLGSAMSSIELLPMPVGWYKFTSGAPFKFPEPPLLLKYKNKIWAMASGLMNSVYQSFDGLNWIPVTNNIPWSPRSYSAGTIFKDKMWLMGGWVNGNTCMNDVWSSADGITWTQETPGAQWAGRRSFGCFVLPGVDKVFITGGIDNSGNCLNDVWSSTDGKDWVRETENAFSLARGAFGMAVYNGAAWVIAGLVNGKEGTGTPTNDVWYSTNGSQWSILNKRPNWQERYYPSVAGLTTGLFMCGGIDDKGTGLSDLNKMNTDKNWSAQPGPAWGDVKVTSGVEYQDSLWCAGGSLQNNKANTSVWAYSPAPVV</sequence>